<dbReference type="Gene3D" id="3.30.450.40">
    <property type="match status" value="1"/>
</dbReference>
<reference evidence="6 7" key="1">
    <citation type="journal article" date="2014" name="Int. J. Syst. Evol. Microbiol.">
        <title>Nocardia vulneris sp. nov., isolated from wounds of human patients in North America.</title>
        <authorList>
            <person name="Lasker B.A."/>
            <person name="Bell M."/>
            <person name="Klenk H.P."/>
            <person name="Sproer C."/>
            <person name="Schumann C."/>
            <person name="Schumann P."/>
            <person name="Brown J.M."/>
        </authorList>
    </citation>
    <scope>NUCLEOTIDE SEQUENCE [LARGE SCALE GENOMIC DNA]</scope>
    <source>
        <strain evidence="6 7">W9851</strain>
    </source>
</reference>
<dbReference type="SMART" id="SM00346">
    <property type="entry name" value="HTH_ICLR"/>
    <property type="match status" value="1"/>
</dbReference>
<keyword evidence="2" id="KW-0238">DNA-binding</keyword>
<evidence type="ECO:0000256" key="1">
    <source>
        <dbReference type="ARBA" id="ARBA00023015"/>
    </source>
</evidence>
<keyword evidence="1" id="KW-0805">Transcription regulation</keyword>
<dbReference type="PANTHER" id="PTHR30136">
    <property type="entry name" value="HELIX-TURN-HELIX TRANSCRIPTIONAL REGULATOR, ICLR FAMILY"/>
    <property type="match status" value="1"/>
</dbReference>
<feature type="domain" description="IclR-ED" evidence="5">
    <location>
        <begin position="78"/>
        <end position="262"/>
    </location>
</feature>
<dbReference type="RefSeq" id="WP_043675408.1">
    <property type="nucleotide sequence ID" value="NZ_BDCI01000001.1"/>
</dbReference>
<name>A0ABR4ZBD9_9NOCA</name>
<sequence length="262" mass="27991">MAGHISGPNSGYRERNTTADRALDILLMFDERHLVLTAAEVAAHLAVGRSTAYRYLQSLTQTGFLEDADGSGYRLGARVMELARLARRGFGLSEIARPIMRRLATTVGETVLLTRLTGDRVICLEREDSGSRAVRITYERGEILPINAGASAFSLLSWLSDAAVDDILDTTHLEGFTARTPVTKRALLARLQQTREQGYAVSRGELDPDVLGIAAPVHGADGDVVAAVSIAALSTRVPDTRVPDLAVAVLAAAAEITANLNG</sequence>
<dbReference type="Gene3D" id="1.10.10.10">
    <property type="entry name" value="Winged helix-like DNA-binding domain superfamily/Winged helix DNA-binding domain"/>
    <property type="match status" value="1"/>
</dbReference>
<evidence type="ECO:0000259" key="4">
    <source>
        <dbReference type="PROSITE" id="PS51077"/>
    </source>
</evidence>
<dbReference type="InterPro" id="IPR029016">
    <property type="entry name" value="GAF-like_dom_sf"/>
</dbReference>
<proteinExistence type="predicted"/>
<protein>
    <submittedName>
        <fullName evidence="6">IclR family transcriptional regulator</fullName>
    </submittedName>
</protein>
<dbReference type="PANTHER" id="PTHR30136:SF35">
    <property type="entry name" value="HTH-TYPE TRANSCRIPTIONAL REGULATOR RV1719"/>
    <property type="match status" value="1"/>
</dbReference>
<comment type="caution">
    <text evidence="6">The sequence shown here is derived from an EMBL/GenBank/DDBJ whole genome shotgun (WGS) entry which is preliminary data.</text>
</comment>
<accession>A0ABR4ZBD9</accession>
<evidence type="ECO:0000313" key="6">
    <source>
        <dbReference type="EMBL" id="KIA62417.1"/>
    </source>
</evidence>
<dbReference type="PROSITE" id="PS51077">
    <property type="entry name" value="HTH_ICLR"/>
    <property type="match status" value="1"/>
</dbReference>
<dbReference type="PROSITE" id="PS51078">
    <property type="entry name" value="ICLR_ED"/>
    <property type="match status" value="1"/>
</dbReference>
<dbReference type="EMBL" id="JNFP01000032">
    <property type="protein sequence ID" value="KIA62417.1"/>
    <property type="molecule type" value="Genomic_DNA"/>
</dbReference>
<keyword evidence="3" id="KW-0804">Transcription</keyword>
<dbReference type="InterPro" id="IPR036390">
    <property type="entry name" value="WH_DNA-bd_sf"/>
</dbReference>
<dbReference type="SUPFAM" id="SSF46785">
    <property type="entry name" value="Winged helix' DNA-binding domain"/>
    <property type="match status" value="1"/>
</dbReference>
<feature type="domain" description="HTH iclR-type" evidence="4">
    <location>
        <begin position="16"/>
        <end position="77"/>
    </location>
</feature>
<evidence type="ECO:0000256" key="2">
    <source>
        <dbReference type="ARBA" id="ARBA00023125"/>
    </source>
</evidence>
<keyword evidence="7" id="KW-1185">Reference proteome</keyword>
<dbReference type="Pfam" id="PF01614">
    <property type="entry name" value="IclR_C"/>
    <property type="match status" value="1"/>
</dbReference>
<organism evidence="6 7">
    <name type="scientific">Nocardia vulneris</name>
    <dbReference type="NCBI Taxonomy" id="1141657"/>
    <lineage>
        <taxon>Bacteria</taxon>
        <taxon>Bacillati</taxon>
        <taxon>Actinomycetota</taxon>
        <taxon>Actinomycetes</taxon>
        <taxon>Mycobacteriales</taxon>
        <taxon>Nocardiaceae</taxon>
        <taxon>Nocardia</taxon>
    </lineage>
</organism>
<dbReference type="SUPFAM" id="SSF55781">
    <property type="entry name" value="GAF domain-like"/>
    <property type="match status" value="1"/>
</dbReference>
<gene>
    <name evidence="6" type="ORF">FG87_25275</name>
</gene>
<evidence type="ECO:0000256" key="3">
    <source>
        <dbReference type="ARBA" id="ARBA00023163"/>
    </source>
</evidence>
<dbReference type="InterPro" id="IPR050707">
    <property type="entry name" value="HTH_MetabolicPath_Reg"/>
</dbReference>
<evidence type="ECO:0000313" key="7">
    <source>
        <dbReference type="Proteomes" id="UP000031364"/>
    </source>
</evidence>
<dbReference type="Pfam" id="PF09339">
    <property type="entry name" value="HTH_IclR"/>
    <property type="match status" value="1"/>
</dbReference>
<dbReference type="InterPro" id="IPR005471">
    <property type="entry name" value="Tscrpt_reg_IclR_N"/>
</dbReference>
<dbReference type="InterPro" id="IPR036388">
    <property type="entry name" value="WH-like_DNA-bd_sf"/>
</dbReference>
<dbReference type="InterPro" id="IPR014757">
    <property type="entry name" value="Tscrpt_reg_IclR_C"/>
</dbReference>
<evidence type="ECO:0000259" key="5">
    <source>
        <dbReference type="PROSITE" id="PS51078"/>
    </source>
</evidence>
<dbReference type="Proteomes" id="UP000031364">
    <property type="component" value="Unassembled WGS sequence"/>
</dbReference>